<dbReference type="InterPro" id="IPR021455">
    <property type="entry name" value="DUF3106"/>
</dbReference>
<proteinExistence type="predicted"/>
<sequence length="155" mass="17660">MPNIRIRSATAALLLALATIALPAAAQEHGDAALPAWDQLSAAQREALIAPLRQRWDDHPGKRARMLEHAERWQQMAPEQRERARRGAERWRQMDPDKREALRALYAHMRTLPEAERDALRKEWGAMTREQRRAWVEAHPAPPEASGPPAPPRGR</sequence>
<keyword evidence="4" id="KW-1185">Reference proteome</keyword>
<dbReference type="EMBL" id="JACSQJ010000003">
    <property type="protein sequence ID" value="MBD7987832.1"/>
    <property type="molecule type" value="Genomic_DNA"/>
</dbReference>
<evidence type="ECO:0000256" key="2">
    <source>
        <dbReference type="SAM" id="SignalP"/>
    </source>
</evidence>
<organism evidence="3 4">
    <name type="scientific">Luteimonas colneyensis</name>
    <dbReference type="NCBI Taxonomy" id="2762230"/>
    <lineage>
        <taxon>Bacteria</taxon>
        <taxon>Pseudomonadati</taxon>
        <taxon>Pseudomonadota</taxon>
        <taxon>Gammaproteobacteria</taxon>
        <taxon>Lysobacterales</taxon>
        <taxon>Lysobacteraceae</taxon>
        <taxon>Luteimonas</taxon>
    </lineage>
</organism>
<evidence type="ECO:0000256" key="1">
    <source>
        <dbReference type="SAM" id="MobiDB-lite"/>
    </source>
</evidence>
<dbReference type="Proteomes" id="UP000647183">
    <property type="component" value="Unassembled WGS sequence"/>
</dbReference>
<gene>
    <name evidence="3" type="ORF">H9645_07300</name>
</gene>
<dbReference type="Pfam" id="PF11304">
    <property type="entry name" value="DUF3106"/>
    <property type="match status" value="1"/>
</dbReference>
<evidence type="ECO:0000313" key="3">
    <source>
        <dbReference type="EMBL" id="MBD7987832.1"/>
    </source>
</evidence>
<dbReference type="RefSeq" id="WP_191729046.1">
    <property type="nucleotide sequence ID" value="NZ_JACSQJ010000003.1"/>
</dbReference>
<name>A0ABR8UIH6_9GAMM</name>
<reference evidence="3 4" key="1">
    <citation type="submission" date="2020-08" db="EMBL/GenBank/DDBJ databases">
        <title>A Genomic Blueprint of the Chicken Gut Microbiome.</title>
        <authorList>
            <person name="Gilroy R."/>
            <person name="Ravi A."/>
            <person name="Getino M."/>
            <person name="Pursley I."/>
            <person name="Horton D.L."/>
            <person name="Alikhan N.-F."/>
            <person name="Baker D."/>
            <person name="Gharbi K."/>
            <person name="Hall N."/>
            <person name="Watson M."/>
            <person name="Adriaenssens E.M."/>
            <person name="Foster-Nyarko E."/>
            <person name="Jarju S."/>
            <person name="Secka A."/>
            <person name="Antonio M."/>
            <person name="Oren A."/>
            <person name="Chaudhuri R."/>
            <person name="La Ragione R.M."/>
            <person name="Hildebrand F."/>
            <person name="Pallen M.J."/>
        </authorList>
    </citation>
    <scope>NUCLEOTIDE SEQUENCE [LARGE SCALE GENOMIC DNA]</scope>
    <source>
        <strain evidence="3 4">Sa2BVA3</strain>
    </source>
</reference>
<keyword evidence="2" id="KW-0732">Signal</keyword>
<evidence type="ECO:0000313" key="4">
    <source>
        <dbReference type="Proteomes" id="UP000647183"/>
    </source>
</evidence>
<feature type="compositionally biased region" description="Basic and acidic residues" evidence="1">
    <location>
        <begin position="79"/>
        <end position="95"/>
    </location>
</feature>
<comment type="caution">
    <text evidence="3">The sequence shown here is derived from an EMBL/GenBank/DDBJ whole genome shotgun (WGS) entry which is preliminary data.</text>
</comment>
<protein>
    <submittedName>
        <fullName evidence="3">DUF3106 domain-containing protein</fullName>
    </submittedName>
</protein>
<feature type="compositionally biased region" description="Pro residues" evidence="1">
    <location>
        <begin position="140"/>
        <end position="155"/>
    </location>
</feature>
<accession>A0ABR8UIH6</accession>
<feature type="signal peptide" evidence="2">
    <location>
        <begin position="1"/>
        <end position="26"/>
    </location>
</feature>
<feature type="chain" id="PRO_5047014492" evidence="2">
    <location>
        <begin position="27"/>
        <end position="155"/>
    </location>
</feature>
<feature type="region of interest" description="Disordered" evidence="1">
    <location>
        <begin position="132"/>
        <end position="155"/>
    </location>
</feature>
<feature type="region of interest" description="Disordered" evidence="1">
    <location>
        <begin position="71"/>
        <end position="95"/>
    </location>
</feature>